<reference evidence="7" key="1">
    <citation type="submission" date="2012-02" db="EMBL/GenBank/DDBJ databases">
        <title>Complete sequence of Desulfitobacterium dichloroeliminans LMG P-21439.</title>
        <authorList>
            <person name="Lucas S."/>
            <person name="Han J."/>
            <person name="Lapidus A."/>
            <person name="Cheng J.-F."/>
            <person name="Goodwin L."/>
            <person name="Pitluck S."/>
            <person name="Peters L."/>
            <person name="Ovchinnikova G."/>
            <person name="Teshima H."/>
            <person name="Detter J.C."/>
            <person name="Han C."/>
            <person name="Tapia R."/>
            <person name="Land M."/>
            <person name="Hauser L."/>
            <person name="Kyrpides N."/>
            <person name="Ivanova N."/>
            <person name="Pagani I."/>
            <person name="Kruse T."/>
            <person name="de Vos W.M."/>
            <person name="Boon N."/>
            <person name="Smidt H."/>
            <person name="Woyke T."/>
        </authorList>
    </citation>
    <scope>NUCLEOTIDE SEQUENCE [LARGE SCALE GENOMIC DNA]</scope>
    <source>
        <strain evidence="7">LMG P-21439 / DCA1</strain>
    </source>
</reference>
<evidence type="ECO:0000313" key="6">
    <source>
        <dbReference type="EMBL" id="AGA67809.1"/>
    </source>
</evidence>
<dbReference type="Proteomes" id="UP000010797">
    <property type="component" value="Chromosome"/>
</dbReference>
<evidence type="ECO:0000256" key="1">
    <source>
        <dbReference type="ARBA" id="ARBA00005417"/>
    </source>
</evidence>
<evidence type="ECO:0000313" key="7">
    <source>
        <dbReference type="Proteomes" id="UP000010797"/>
    </source>
</evidence>
<dbReference type="Pfam" id="PF00005">
    <property type="entry name" value="ABC_tran"/>
    <property type="match status" value="1"/>
</dbReference>
<sequence>MAKVLLKTINLVRDFGTNGEARVLHGIDLEVEQGDFITLIGASGSGKSTLLNILGALDRPTQGEVIIEGTDLRKLNDDELAYFRNKTMGFIFQSHFLLPQFSILENVLIPYQIYTGRVTTEIRNRALDLLDRVGLSHRINSRANAISGGEQQRGAIARALINKPRMILADEPTGNLDSTNTEKVFQLLKDINQESKTTFIMVTHDRNLATQSNRLVEMKDGRILRDKRMGTNLG</sequence>
<keyword evidence="2" id="KW-0813">Transport</keyword>
<proteinExistence type="inferred from homology"/>
<keyword evidence="7" id="KW-1185">Reference proteome</keyword>
<dbReference type="GO" id="GO:0098796">
    <property type="term" value="C:membrane protein complex"/>
    <property type="evidence" value="ECO:0007669"/>
    <property type="project" value="UniProtKB-ARBA"/>
</dbReference>
<dbReference type="AlphaFoldDB" id="L0F1R8"/>
<evidence type="ECO:0000256" key="2">
    <source>
        <dbReference type="ARBA" id="ARBA00022448"/>
    </source>
</evidence>
<keyword evidence="4" id="KW-0067">ATP-binding</keyword>
<organism evidence="6 7">
    <name type="scientific">Desulfitobacterium dichloroeliminans (strain LMG P-21439 / DCA1)</name>
    <dbReference type="NCBI Taxonomy" id="871963"/>
    <lineage>
        <taxon>Bacteria</taxon>
        <taxon>Bacillati</taxon>
        <taxon>Bacillota</taxon>
        <taxon>Clostridia</taxon>
        <taxon>Eubacteriales</taxon>
        <taxon>Desulfitobacteriaceae</taxon>
        <taxon>Desulfitobacterium</taxon>
    </lineage>
</organism>
<dbReference type="STRING" id="871963.Desdi_0260"/>
<dbReference type="RefSeq" id="WP_015260816.1">
    <property type="nucleotide sequence ID" value="NC_019903.1"/>
</dbReference>
<dbReference type="InterPro" id="IPR027417">
    <property type="entry name" value="P-loop_NTPase"/>
</dbReference>
<name>L0F1R8_DESDL</name>
<dbReference type="EMBL" id="CP003344">
    <property type="protein sequence ID" value="AGA67809.1"/>
    <property type="molecule type" value="Genomic_DNA"/>
</dbReference>
<dbReference type="GO" id="GO:0005524">
    <property type="term" value="F:ATP binding"/>
    <property type="evidence" value="ECO:0007669"/>
    <property type="project" value="UniProtKB-KW"/>
</dbReference>
<dbReference type="HOGENOM" id="CLU_000604_1_22_9"/>
<evidence type="ECO:0000259" key="5">
    <source>
        <dbReference type="PROSITE" id="PS50893"/>
    </source>
</evidence>
<protein>
    <submittedName>
        <fullName evidence="6">ABC-type antimicrobial peptide transport system, ATPase component</fullName>
    </submittedName>
</protein>
<dbReference type="SUPFAM" id="SSF52540">
    <property type="entry name" value="P-loop containing nucleoside triphosphate hydrolases"/>
    <property type="match status" value="1"/>
</dbReference>
<keyword evidence="3" id="KW-0547">Nucleotide-binding</keyword>
<evidence type="ECO:0000256" key="4">
    <source>
        <dbReference type="ARBA" id="ARBA00022840"/>
    </source>
</evidence>
<feature type="domain" description="ABC transporter" evidence="5">
    <location>
        <begin position="6"/>
        <end position="233"/>
    </location>
</feature>
<dbReference type="CDD" id="cd03255">
    <property type="entry name" value="ABC_MJ0796_LolCDE_FtsE"/>
    <property type="match status" value="1"/>
</dbReference>
<dbReference type="FunFam" id="3.40.50.300:FF:000032">
    <property type="entry name" value="Export ABC transporter ATP-binding protein"/>
    <property type="match status" value="1"/>
</dbReference>
<dbReference type="InterPro" id="IPR003439">
    <property type="entry name" value="ABC_transporter-like_ATP-bd"/>
</dbReference>
<dbReference type="InterPro" id="IPR003593">
    <property type="entry name" value="AAA+_ATPase"/>
</dbReference>
<evidence type="ECO:0000256" key="3">
    <source>
        <dbReference type="ARBA" id="ARBA00022741"/>
    </source>
</evidence>
<dbReference type="KEGG" id="ddl:Desdi_0260"/>
<dbReference type="Gene3D" id="3.40.50.300">
    <property type="entry name" value="P-loop containing nucleotide triphosphate hydrolases"/>
    <property type="match status" value="1"/>
</dbReference>
<dbReference type="OrthoDB" id="9810992at2"/>
<dbReference type="InterPro" id="IPR017911">
    <property type="entry name" value="MacB-like_ATP-bd"/>
</dbReference>
<dbReference type="PROSITE" id="PS50893">
    <property type="entry name" value="ABC_TRANSPORTER_2"/>
    <property type="match status" value="1"/>
</dbReference>
<dbReference type="PANTHER" id="PTHR42798">
    <property type="entry name" value="LIPOPROTEIN-RELEASING SYSTEM ATP-BINDING PROTEIN LOLD"/>
    <property type="match status" value="1"/>
</dbReference>
<dbReference type="eggNOG" id="COG1136">
    <property type="taxonomic scope" value="Bacteria"/>
</dbReference>
<comment type="similarity">
    <text evidence="1">Belongs to the ABC transporter superfamily.</text>
</comment>
<gene>
    <name evidence="6" type="ordered locus">Desdi_0260</name>
</gene>
<dbReference type="GO" id="GO:0022857">
    <property type="term" value="F:transmembrane transporter activity"/>
    <property type="evidence" value="ECO:0007669"/>
    <property type="project" value="UniProtKB-ARBA"/>
</dbReference>
<dbReference type="PANTHER" id="PTHR42798:SF7">
    <property type="entry name" value="ALPHA-D-RIBOSE 1-METHYLPHOSPHONATE 5-TRIPHOSPHATE SYNTHASE SUBUNIT PHNL"/>
    <property type="match status" value="1"/>
</dbReference>
<dbReference type="SMART" id="SM00382">
    <property type="entry name" value="AAA"/>
    <property type="match status" value="1"/>
</dbReference>
<accession>L0F1R8</accession>
<dbReference type="GO" id="GO:0016887">
    <property type="term" value="F:ATP hydrolysis activity"/>
    <property type="evidence" value="ECO:0007669"/>
    <property type="project" value="InterPro"/>
</dbReference>